<evidence type="ECO:0000259" key="3">
    <source>
        <dbReference type="Pfam" id="PF02397"/>
    </source>
</evidence>
<accession>A0AAI8CJY9</accession>
<feature type="transmembrane region" description="Helical" evidence="2">
    <location>
        <begin position="82"/>
        <end position="101"/>
    </location>
</feature>
<gene>
    <name evidence="4" type="ORF">NA23_00505</name>
</gene>
<sequence>MSLQFIANYVILATSGLLVTKNYYMSLLYPFLIITTLYAFKFYEYSDDLNEALSRSIFGITIGSLFLFAFCKLFDIQFFTKKLMLILLIFIFILPFLNYILSKISSKTIKPIRYLVVGRKSEIYSILKEIEEKSKGKYQFVEYINPSPVTFKEKIAQYDNVLITDPQLEKEIGNELEQIRQTHKIEYLPNLAEMVLKRIPLEVMQKFEEYYKVYFDNIKESPAKRVMDIFFSLIGLVVYSPVILISAIWIFLEDGKPILFKQQRVGKNEKIFEIVKLRSLRNTKIDVSNPNKDIEQRALKIGKFIRKTRIDESIQFWLILKGDMSLVGPRPEMVEYHEMMKPHIPYYTYRLLVKPGLTGWAQINYKHSSTLEEYKIKTEYDLYYVKNRSIFLDLRIILQTLERLVFKDGAR</sequence>
<evidence type="ECO:0000256" key="1">
    <source>
        <dbReference type="ARBA" id="ARBA00006464"/>
    </source>
</evidence>
<dbReference type="InterPro" id="IPR003362">
    <property type="entry name" value="Bact_transf"/>
</dbReference>
<dbReference type="AlphaFoldDB" id="A0AAI8CJY9"/>
<protein>
    <submittedName>
        <fullName evidence="4">Sugar transferase</fullName>
    </submittedName>
</protein>
<keyword evidence="2" id="KW-0472">Membrane</keyword>
<evidence type="ECO:0000313" key="4">
    <source>
        <dbReference type="EMBL" id="AMW31973.2"/>
    </source>
</evidence>
<keyword evidence="2" id="KW-1133">Transmembrane helix</keyword>
<dbReference type="RefSeq" id="WP_014450733.1">
    <property type="nucleotide sequence ID" value="NZ_CP014334.2"/>
</dbReference>
<feature type="transmembrane region" description="Helical" evidence="2">
    <location>
        <begin position="229"/>
        <end position="252"/>
    </location>
</feature>
<dbReference type="EMBL" id="CP014334">
    <property type="protein sequence ID" value="AMW31973.2"/>
    <property type="molecule type" value="Genomic_DNA"/>
</dbReference>
<dbReference type="Pfam" id="PF02397">
    <property type="entry name" value="Bac_transf"/>
    <property type="match status" value="1"/>
</dbReference>
<feature type="transmembrane region" description="Helical" evidence="2">
    <location>
        <begin position="23"/>
        <end position="40"/>
    </location>
</feature>
<comment type="similarity">
    <text evidence="1">Belongs to the bacterial sugar transferase family.</text>
</comment>
<reference evidence="4 5" key="1">
    <citation type="journal article" date="2015" name="Stand. Genomic Sci.">
        <title>Genome sequence of a native-feather degrading extremely thermophilic Eubacterium, Fervidobacterium islandicum AW-1.</title>
        <authorList>
            <person name="Lee Y.J."/>
            <person name="Jeong H."/>
            <person name="Park G.S."/>
            <person name="Kwak Y."/>
            <person name="Lee S.J."/>
            <person name="Lee S.J."/>
            <person name="Park M.K."/>
            <person name="Kim J.Y."/>
            <person name="Kang H.K."/>
            <person name="Shin J.H."/>
            <person name="Lee D.W."/>
        </authorList>
    </citation>
    <scope>NUCLEOTIDE SEQUENCE [LARGE SCALE GENOMIC DNA]</scope>
    <source>
        <strain evidence="4 5">AW-1</strain>
    </source>
</reference>
<organism evidence="4 5">
    <name type="scientific">Fervidobacterium islandicum</name>
    <dbReference type="NCBI Taxonomy" id="2423"/>
    <lineage>
        <taxon>Bacteria</taxon>
        <taxon>Thermotogati</taxon>
        <taxon>Thermotogota</taxon>
        <taxon>Thermotogae</taxon>
        <taxon>Thermotogales</taxon>
        <taxon>Fervidobacteriaceae</taxon>
        <taxon>Fervidobacterium</taxon>
    </lineage>
</organism>
<keyword evidence="4" id="KW-0808">Transferase</keyword>
<keyword evidence="2" id="KW-0812">Transmembrane</keyword>
<dbReference type="GO" id="GO:0016780">
    <property type="term" value="F:phosphotransferase activity, for other substituted phosphate groups"/>
    <property type="evidence" value="ECO:0007669"/>
    <property type="project" value="TreeGrafter"/>
</dbReference>
<evidence type="ECO:0000313" key="5">
    <source>
        <dbReference type="Proteomes" id="UP000093740"/>
    </source>
</evidence>
<keyword evidence="5" id="KW-1185">Reference proteome</keyword>
<name>A0AAI8CJY9_FERIS</name>
<dbReference type="PANTHER" id="PTHR30576:SF0">
    <property type="entry name" value="UNDECAPRENYL-PHOSPHATE N-ACETYLGALACTOSAMINYL 1-PHOSPHATE TRANSFERASE-RELATED"/>
    <property type="match status" value="1"/>
</dbReference>
<evidence type="ECO:0000256" key="2">
    <source>
        <dbReference type="SAM" id="Phobius"/>
    </source>
</evidence>
<proteinExistence type="inferred from homology"/>
<feature type="transmembrane region" description="Helical" evidence="2">
    <location>
        <begin position="52"/>
        <end position="70"/>
    </location>
</feature>
<dbReference type="KEGG" id="fia:NA23_00505"/>
<dbReference type="Proteomes" id="UP000093740">
    <property type="component" value="Chromosome"/>
</dbReference>
<feature type="domain" description="Bacterial sugar transferase" evidence="3">
    <location>
        <begin position="224"/>
        <end position="404"/>
    </location>
</feature>
<dbReference type="PANTHER" id="PTHR30576">
    <property type="entry name" value="COLANIC BIOSYNTHESIS UDP-GLUCOSE LIPID CARRIER TRANSFERASE"/>
    <property type="match status" value="1"/>
</dbReference>